<evidence type="ECO:0000256" key="1">
    <source>
        <dbReference type="SAM" id="MobiDB-lite"/>
    </source>
</evidence>
<dbReference type="PANTHER" id="PTHR34356:SF3">
    <property type="entry name" value="EXPRESSED PROTEIN"/>
    <property type="match status" value="1"/>
</dbReference>
<dbReference type="Proteomes" id="UP000236291">
    <property type="component" value="Unassembled WGS sequence"/>
</dbReference>
<evidence type="ECO:0000313" key="3">
    <source>
        <dbReference type="Proteomes" id="UP000236291"/>
    </source>
</evidence>
<evidence type="ECO:0000313" key="2">
    <source>
        <dbReference type="EMBL" id="PNX84465.1"/>
    </source>
</evidence>
<organism evidence="2 3">
    <name type="scientific">Trifolium pratense</name>
    <name type="common">Red clover</name>
    <dbReference type="NCBI Taxonomy" id="57577"/>
    <lineage>
        <taxon>Eukaryota</taxon>
        <taxon>Viridiplantae</taxon>
        <taxon>Streptophyta</taxon>
        <taxon>Embryophyta</taxon>
        <taxon>Tracheophyta</taxon>
        <taxon>Spermatophyta</taxon>
        <taxon>Magnoliopsida</taxon>
        <taxon>eudicotyledons</taxon>
        <taxon>Gunneridae</taxon>
        <taxon>Pentapetalae</taxon>
        <taxon>rosids</taxon>
        <taxon>fabids</taxon>
        <taxon>Fabales</taxon>
        <taxon>Fabaceae</taxon>
        <taxon>Papilionoideae</taxon>
        <taxon>50 kb inversion clade</taxon>
        <taxon>NPAAA clade</taxon>
        <taxon>Hologalegina</taxon>
        <taxon>IRL clade</taxon>
        <taxon>Trifolieae</taxon>
        <taxon>Trifolium</taxon>
    </lineage>
</organism>
<dbReference type="EMBL" id="ASHM01046415">
    <property type="protein sequence ID" value="PNX84465.1"/>
    <property type="molecule type" value="Genomic_DNA"/>
</dbReference>
<protein>
    <submittedName>
        <fullName evidence="2">Uncharacterized protein</fullName>
    </submittedName>
</protein>
<dbReference type="STRING" id="57577.A0A2K3M0Z9"/>
<reference evidence="2 3" key="1">
    <citation type="journal article" date="2014" name="Am. J. Bot.">
        <title>Genome assembly and annotation for red clover (Trifolium pratense; Fabaceae).</title>
        <authorList>
            <person name="Istvanek J."/>
            <person name="Jaros M."/>
            <person name="Krenek A."/>
            <person name="Repkova J."/>
        </authorList>
    </citation>
    <scope>NUCLEOTIDE SEQUENCE [LARGE SCALE GENOMIC DNA]</scope>
    <source>
        <strain evidence="3">cv. Tatra</strain>
        <tissue evidence="2">Young leaves</tissue>
    </source>
</reference>
<dbReference type="AlphaFoldDB" id="A0A2K3M0Z9"/>
<feature type="compositionally biased region" description="Polar residues" evidence="1">
    <location>
        <begin position="152"/>
        <end position="169"/>
    </location>
</feature>
<name>A0A2K3M0Z9_TRIPR</name>
<sequence>MGSNGEGEVSVAKEDVIAKLKDDGDFDKLRLKIIRKIKDNEELRKHITSIVKQSEVLNRAGSENMKPRQLSDVIYEEVGRPGKPMSNFICLSPDELNIRVHKISENVMSHISDSLWQIIRSDDGMKGEITETVQSVYDKLANPKRKYEVLLSTSDAMPVQSNGETASVTENDDTLHENEPEEPPGFTLLPNHVNNNNHGDQDKGKAQVHMQGSTAECKENSHLSQDTLGKDDHNNAPPGFSKDAEQNPLADCSDDDDDPDLPPGFG</sequence>
<feature type="region of interest" description="Disordered" evidence="1">
    <location>
        <begin position="152"/>
        <end position="266"/>
    </location>
</feature>
<proteinExistence type="predicted"/>
<dbReference type="PANTHER" id="PTHR34356">
    <property type="entry name" value="ANTIGENIC HEAT-STABLE PROTEIN"/>
    <property type="match status" value="1"/>
</dbReference>
<accession>A0A2K3M0Z9</accession>
<reference evidence="2 3" key="2">
    <citation type="journal article" date="2017" name="Front. Plant Sci.">
        <title>Gene Classification and Mining of Molecular Markers Useful in Red Clover (Trifolium pratense) Breeding.</title>
        <authorList>
            <person name="Istvanek J."/>
            <person name="Dluhosova J."/>
            <person name="Dluhos P."/>
            <person name="Patkova L."/>
            <person name="Nedelnik J."/>
            <person name="Repkova J."/>
        </authorList>
    </citation>
    <scope>NUCLEOTIDE SEQUENCE [LARGE SCALE GENOMIC DNA]</scope>
    <source>
        <strain evidence="3">cv. Tatra</strain>
        <tissue evidence="2">Young leaves</tissue>
    </source>
</reference>
<gene>
    <name evidence="2" type="ORF">L195_g040526</name>
</gene>
<comment type="caution">
    <text evidence="2">The sequence shown here is derived from an EMBL/GenBank/DDBJ whole genome shotgun (WGS) entry which is preliminary data.</text>
</comment>